<evidence type="ECO:0000313" key="2">
    <source>
        <dbReference type="EMBL" id="PRY20155.1"/>
    </source>
</evidence>
<protein>
    <submittedName>
        <fullName evidence="2">Uncharacterized protein</fullName>
    </submittedName>
</protein>
<proteinExistence type="predicted"/>
<evidence type="ECO:0000256" key="1">
    <source>
        <dbReference type="SAM" id="MobiDB-lite"/>
    </source>
</evidence>
<organism evidence="2 3">
    <name type="scientific">Pseudosporangium ferrugineum</name>
    <dbReference type="NCBI Taxonomy" id="439699"/>
    <lineage>
        <taxon>Bacteria</taxon>
        <taxon>Bacillati</taxon>
        <taxon>Actinomycetota</taxon>
        <taxon>Actinomycetes</taxon>
        <taxon>Micromonosporales</taxon>
        <taxon>Micromonosporaceae</taxon>
        <taxon>Pseudosporangium</taxon>
    </lineage>
</organism>
<sequence length="375" mass="39529">MVLTQLLGRWAARRPHVLAVAAPGATAVRLAVEVEMARIGAVAATAPSDADVLLAVGSPGDELRDAIDLVWSQLPGPRVRADIDDPAEAGAVLRQVVRQLSDPQRAAEPDRRDEWAERAPDTHGEDMQMPGGLMMADRGPDRDALALDVLTVPLGPVLPDWPSGLVMDLQVQGDVVQQARSRILSAATPPRPFWDAAGPGASRRHAAAHLDSLQRLLAVAGWPGMAWRVRRLRDSTLTDTPGPVLRGHLAAIGRRLNRSPTLRWATDGLGVLTAETADRLQVSGPAARAALEGGDVTARWRRWLTETDALLAGEPAGPGPRGRSVPGRPASAGLLAAADELAIGLDLAAARLVMASLDPDPDQLAAAPEPAEARS</sequence>
<comment type="caution">
    <text evidence="2">The sequence shown here is derived from an EMBL/GenBank/DDBJ whole genome shotgun (WGS) entry which is preliminary data.</text>
</comment>
<dbReference type="AlphaFoldDB" id="A0A2T0RG67"/>
<dbReference type="RefSeq" id="WP_106130700.1">
    <property type="nucleotide sequence ID" value="NZ_PVZG01000025.1"/>
</dbReference>
<feature type="compositionally biased region" description="Basic and acidic residues" evidence="1">
    <location>
        <begin position="105"/>
        <end position="126"/>
    </location>
</feature>
<dbReference type="OrthoDB" id="3373298at2"/>
<name>A0A2T0RG67_9ACTN</name>
<keyword evidence="3" id="KW-1185">Reference proteome</keyword>
<reference evidence="2 3" key="1">
    <citation type="submission" date="2018-03" db="EMBL/GenBank/DDBJ databases">
        <title>Genomic Encyclopedia of Archaeal and Bacterial Type Strains, Phase II (KMG-II): from individual species to whole genera.</title>
        <authorList>
            <person name="Goeker M."/>
        </authorList>
    </citation>
    <scope>NUCLEOTIDE SEQUENCE [LARGE SCALE GENOMIC DNA]</scope>
    <source>
        <strain evidence="2 3">DSM 45348</strain>
    </source>
</reference>
<gene>
    <name evidence="2" type="ORF">CLV70_12536</name>
</gene>
<accession>A0A2T0RG67</accession>
<dbReference type="EMBL" id="PVZG01000025">
    <property type="protein sequence ID" value="PRY20155.1"/>
    <property type="molecule type" value="Genomic_DNA"/>
</dbReference>
<feature type="region of interest" description="Disordered" evidence="1">
    <location>
        <begin position="100"/>
        <end position="130"/>
    </location>
</feature>
<dbReference type="Proteomes" id="UP000239209">
    <property type="component" value="Unassembled WGS sequence"/>
</dbReference>
<evidence type="ECO:0000313" key="3">
    <source>
        <dbReference type="Proteomes" id="UP000239209"/>
    </source>
</evidence>